<dbReference type="EMBL" id="PIPL01000003">
    <property type="protein sequence ID" value="RUO23957.1"/>
    <property type="molecule type" value="Genomic_DNA"/>
</dbReference>
<dbReference type="InterPro" id="IPR012675">
    <property type="entry name" value="Beta-grasp_dom_sf"/>
</dbReference>
<evidence type="ECO:0000313" key="1">
    <source>
        <dbReference type="EMBL" id="RUO23957.1"/>
    </source>
</evidence>
<dbReference type="Pfam" id="PF02597">
    <property type="entry name" value="ThiS"/>
    <property type="match status" value="1"/>
</dbReference>
<gene>
    <name evidence="1" type="primary">thiS</name>
    <name evidence="1" type="ORF">CWE09_12470</name>
</gene>
<dbReference type="PANTHER" id="PTHR34472">
    <property type="entry name" value="SULFUR CARRIER PROTEIN THIS"/>
    <property type="match status" value="1"/>
</dbReference>
<dbReference type="Proteomes" id="UP000288293">
    <property type="component" value="Unassembled WGS sequence"/>
</dbReference>
<reference evidence="1 2" key="1">
    <citation type="journal article" date="2011" name="Front. Microbiol.">
        <title>Genomic signatures of strain selection and enhancement in Bacillus atrophaeus var. globigii, a historical biowarfare simulant.</title>
        <authorList>
            <person name="Gibbons H.S."/>
            <person name="Broomall S.M."/>
            <person name="McNew L.A."/>
            <person name="Daligault H."/>
            <person name="Chapman C."/>
            <person name="Bruce D."/>
            <person name="Karavis M."/>
            <person name="Krepps M."/>
            <person name="McGregor P.A."/>
            <person name="Hong C."/>
            <person name="Park K.H."/>
            <person name="Akmal A."/>
            <person name="Feldman A."/>
            <person name="Lin J.S."/>
            <person name="Chang W.E."/>
            <person name="Higgs B.W."/>
            <person name="Demirev P."/>
            <person name="Lindquist J."/>
            <person name="Liem A."/>
            <person name="Fochler E."/>
            <person name="Read T.D."/>
            <person name="Tapia R."/>
            <person name="Johnson S."/>
            <person name="Bishop-Lilly K.A."/>
            <person name="Detter C."/>
            <person name="Han C."/>
            <person name="Sozhamannan S."/>
            <person name="Rosenzweig C.N."/>
            <person name="Skowronski E.W."/>
        </authorList>
    </citation>
    <scope>NUCLEOTIDE SEQUENCE [LARGE SCALE GENOMIC DNA]</scope>
    <source>
        <strain evidence="1 2">MLST1</strain>
    </source>
</reference>
<sequence>MIAQLVLFIIRRFPVQIIFNQQRLEISTGLSISALLEQQNIPIQGVAVAVNNEVIPRSLWQEVGIQEQDQVAVFQAVAGG</sequence>
<dbReference type="PANTHER" id="PTHR34472:SF1">
    <property type="entry name" value="SULFUR CARRIER PROTEIN THIS"/>
    <property type="match status" value="1"/>
</dbReference>
<dbReference type="NCBIfam" id="TIGR01683">
    <property type="entry name" value="thiS"/>
    <property type="match status" value="1"/>
</dbReference>
<dbReference type="CDD" id="cd00565">
    <property type="entry name" value="Ubl_ThiS"/>
    <property type="match status" value="1"/>
</dbReference>
<protein>
    <submittedName>
        <fullName evidence="1">Thiamine biosynthesis protein ThiS</fullName>
    </submittedName>
</protein>
<comment type="caution">
    <text evidence="1">The sequence shown here is derived from an EMBL/GenBank/DDBJ whole genome shotgun (WGS) entry which is preliminary data.</text>
</comment>
<dbReference type="SUPFAM" id="SSF54285">
    <property type="entry name" value="MoaD/ThiS"/>
    <property type="match status" value="1"/>
</dbReference>
<dbReference type="InterPro" id="IPR003749">
    <property type="entry name" value="ThiS/MoaD-like"/>
</dbReference>
<evidence type="ECO:0000313" key="2">
    <source>
        <dbReference type="Proteomes" id="UP000288293"/>
    </source>
</evidence>
<proteinExistence type="predicted"/>
<dbReference type="InterPro" id="IPR016155">
    <property type="entry name" value="Mopterin_synth/thiamin_S_b"/>
</dbReference>
<dbReference type="Gene3D" id="3.10.20.30">
    <property type="match status" value="1"/>
</dbReference>
<dbReference type="AlphaFoldDB" id="A0A432W3N8"/>
<dbReference type="InterPro" id="IPR010035">
    <property type="entry name" value="Thi_S"/>
</dbReference>
<name>A0A432W3N8_9GAMM</name>
<organism evidence="1 2">
    <name type="scientific">Aliidiomarina minuta</name>
    <dbReference type="NCBI Taxonomy" id="880057"/>
    <lineage>
        <taxon>Bacteria</taxon>
        <taxon>Pseudomonadati</taxon>
        <taxon>Pseudomonadota</taxon>
        <taxon>Gammaproteobacteria</taxon>
        <taxon>Alteromonadales</taxon>
        <taxon>Idiomarinaceae</taxon>
        <taxon>Aliidiomarina</taxon>
    </lineage>
</organism>
<keyword evidence="2" id="KW-1185">Reference proteome</keyword>
<accession>A0A432W3N8</accession>